<evidence type="ECO:0000313" key="7">
    <source>
        <dbReference type="EMBL" id="VDO16190.1"/>
    </source>
</evidence>
<feature type="domain" description="Myosin motor" evidence="6">
    <location>
        <begin position="1"/>
        <end position="216"/>
    </location>
</feature>
<dbReference type="GO" id="GO:0051015">
    <property type="term" value="F:actin filament binding"/>
    <property type="evidence" value="ECO:0007669"/>
    <property type="project" value="TreeGrafter"/>
</dbReference>
<keyword evidence="5" id="KW-0009">Actin-binding</keyword>
<dbReference type="EMBL" id="UZAE01015571">
    <property type="protein sequence ID" value="VDO16190.1"/>
    <property type="molecule type" value="Genomic_DNA"/>
</dbReference>
<accession>A0A0R3U0A0</accession>
<evidence type="ECO:0000256" key="1">
    <source>
        <dbReference type="ARBA" id="ARBA00022741"/>
    </source>
</evidence>
<dbReference type="OrthoDB" id="2914378at2759"/>
<dbReference type="PANTHER" id="PTHR47335">
    <property type="entry name" value="UNCONVENTIONAL MYOSIN-XVI"/>
    <property type="match status" value="1"/>
</dbReference>
<dbReference type="GO" id="GO:0005654">
    <property type="term" value="C:nucleoplasm"/>
    <property type="evidence" value="ECO:0007669"/>
    <property type="project" value="TreeGrafter"/>
</dbReference>
<dbReference type="PROSITE" id="PS51456">
    <property type="entry name" value="MYOSIN_MOTOR"/>
    <property type="match status" value="1"/>
</dbReference>
<protein>
    <submittedName>
        <fullName evidence="9">Myosin motor domain-containing protein</fullName>
    </submittedName>
</protein>
<dbReference type="InterPro" id="IPR052838">
    <property type="entry name" value="Myosin-XVI"/>
</dbReference>
<evidence type="ECO:0000313" key="8">
    <source>
        <dbReference type="Proteomes" id="UP000278807"/>
    </source>
</evidence>
<keyword evidence="2 5" id="KW-0067">ATP-binding</keyword>
<dbReference type="GO" id="GO:0043491">
    <property type="term" value="P:phosphatidylinositol 3-kinase/protein kinase B signal transduction"/>
    <property type="evidence" value="ECO:0007669"/>
    <property type="project" value="TreeGrafter"/>
</dbReference>
<comment type="similarity">
    <text evidence="5">Belongs to the TRAFAC class myosin-kinesin ATPase superfamily. Myosin family.</text>
</comment>
<keyword evidence="1 5" id="KW-0547">Nucleotide-binding</keyword>
<dbReference type="GO" id="GO:0048812">
    <property type="term" value="P:neuron projection morphogenesis"/>
    <property type="evidence" value="ECO:0007669"/>
    <property type="project" value="TreeGrafter"/>
</dbReference>
<dbReference type="AlphaFoldDB" id="A0A0R3U0A0"/>
<dbReference type="GO" id="GO:0005524">
    <property type="term" value="F:ATP binding"/>
    <property type="evidence" value="ECO:0007669"/>
    <property type="project" value="UniProtKB-UniRule"/>
</dbReference>
<sequence length="216" mass="24598">MPPHIYSVAQTILARIEAEFLARKDLSSPARINDNFPHTVRDRVSTASMSTIKFPTQAVCLLGRSGSGKSVNAEYLIEYLLTPQSTQSSKSSPQYTNESNLTARKMRAVMCLLDAFTCSRTLLNSNASRCLRLFTIDFTMEREISSPRITASGLYVDILLLDKFRVTRRPQGEPTFHVFYYFLAGLEEDVRREYMLEDLIAPNLFMTPLQRVRLRA</sequence>
<evidence type="ECO:0000256" key="2">
    <source>
        <dbReference type="ARBA" id="ARBA00022840"/>
    </source>
</evidence>
<dbReference type="GO" id="GO:0016459">
    <property type="term" value="C:myosin complex"/>
    <property type="evidence" value="ECO:0007669"/>
    <property type="project" value="UniProtKB-KW"/>
</dbReference>
<reference evidence="7 8" key="2">
    <citation type="submission" date="2018-11" db="EMBL/GenBank/DDBJ databases">
        <authorList>
            <consortium name="Pathogen Informatics"/>
        </authorList>
    </citation>
    <scope>NUCLEOTIDE SEQUENCE [LARGE SCALE GENOMIC DNA]</scope>
</reference>
<reference evidence="9" key="1">
    <citation type="submission" date="2017-02" db="UniProtKB">
        <authorList>
            <consortium name="WormBaseParasite"/>
        </authorList>
    </citation>
    <scope>IDENTIFICATION</scope>
</reference>
<evidence type="ECO:0000256" key="5">
    <source>
        <dbReference type="PROSITE-ProRule" id="PRU00782"/>
    </source>
</evidence>
<feature type="binding site" evidence="5">
    <location>
        <begin position="63"/>
        <end position="70"/>
    </location>
    <ligand>
        <name>ATP</name>
        <dbReference type="ChEBI" id="CHEBI:30616"/>
    </ligand>
</feature>
<name>A0A0R3U0A0_RODNA</name>
<keyword evidence="8" id="KW-1185">Reference proteome</keyword>
<dbReference type="GO" id="GO:0048471">
    <property type="term" value="C:perinuclear region of cytoplasm"/>
    <property type="evidence" value="ECO:0007669"/>
    <property type="project" value="TreeGrafter"/>
</dbReference>
<evidence type="ECO:0000313" key="9">
    <source>
        <dbReference type="WBParaSite" id="HNAJ_0001354901-mRNA-1"/>
    </source>
</evidence>
<dbReference type="InterPro" id="IPR001609">
    <property type="entry name" value="Myosin_head_motor_dom-like"/>
</dbReference>
<dbReference type="InterPro" id="IPR027417">
    <property type="entry name" value="P-loop_NTPase"/>
</dbReference>
<gene>
    <name evidence="7" type="ORF">HNAJ_LOCUS13523</name>
</gene>
<dbReference type="SUPFAM" id="SSF52540">
    <property type="entry name" value="P-loop containing nucleoside triphosphate hydrolases"/>
    <property type="match status" value="1"/>
</dbReference>
<dbReference type="STRING" id="102285.A0A0R3U0A0"/>
<dbReference type="WBParaSite" id="HNAJ_0001354901-mRNA-1">
    <property type="protein sequence ID" value="HNAJ_0001354901-mRNA-1"/>
    <property type="gene ID" value="HNAJ_0001354901"/>
</dbReference>
<organism evidence="9">
    <name type="scientific">Rodentolepis nana</name>
    <name type="common">Dwarf tapeworm</name>
    <name type="synonym">Hymenolepis nana</name>
    <dbReference type="NCBI Taxonomy" id="102285"/>
    <lineage>
        <taxon>Eukaryota</taxon>
        <taxon>Metazoa</taxon>
        <taxon>Spiralia</taxon>
        <taxon>Lophotrochozoa</taxon>
        <taxon>Platyhelminthes</taxon>
        <taxon>Cestoda</taxon>
        <taxon>Eucestoda</taxon>
        <taxon>Cyclophyllidea</taxon>
        <taxon>Hymenolepididae</taxon>
        <taxon>Rodentolepis</taxon>
    </lineage>
</organism>
<comment type="caution">
    <text evidence="5">Lacks conserved residue(s) required for the propagation of feature annotation.</text>
</comment>
<keyword evidence="4 5" id="KW-0505">Motor protein</keyword>
<evidence type="ECO:0000259" key="6">
    <source>
        <dbReference type="PROSITE" id="PS51456"/>
    </source>
</evidence>
<dbReference type="Gene3D" id="3.40.850.10">
    <property type="entry name" value="Kinesin motor domain"/>
    <property type="match status" value="1"/>
</dbReference>
<evidence type="ECO:0000256" key="3">
    <source>
        <dbReference type="ARBA" id="ARBA00023123"/>
    </source>
</evidence>
<keyword evidence="3 5" id="KW-0518">Myosin</keyword>
<dbReference type="InterPro" id="IPR036961">
    <property type="entry name" value="Kinesin_motor_dom_sf"/>
</dbReference>
<dbReference type="GO" id="GO:2000134">
    <property type="term" value="P:negative regulation of G1/S transition of mitotic cell cycle"/>
    <property type="evidence" value="ECO:0007669"/>
    <property type="project" value="TreeGrafter"/>
</dbReference>
<dbReference type="GO" id="GO:0019903">
    <property type="term" value="F:protein phosphatase binding"/>
    <property type="evidence" value="ECO:0007669"/>
    <property type="project" value="TreeGrafter"/>
</dbReference>
<dbReference type="GO" id="GO:0003774">
    <property type="term" value="F:cytoskeletal motor activity"/>
    <property type="evidence" value="ECO:0007669"/>
    <property type="project" value="UniProtKB-UniRule"/>
</dbReference>
<evidence type="ECO:0000256" key="4">
    <source>
        <dbReference type="ARBA" id="ARBA00023175"/>
    </source>
</evidence>
<dbReference type="Proteomes" id="UP000278807">
    <property type="component" value="Unassembled WGS sequence"/>
</dbReference>
<proteinExistence type="inferred from homology"/>
<dbReference type="Pfam" id="PF00063">
    <property type="entry name" value="Myosin_head"/>
    <property type="match status" value="1"/>
</dbReference>
<dbReference type="PANTHER" id="PTHR47335:SF1">
    <property type="entry name" value="UNCONVENTIONAL MYOSIN-XVI"/>
    <property type="match status" value="1"/>
</dbReference>
<dbReference type="PRINTS" id="PR00193">
    <property type="entry name" value="MYOSINHEAVY"/>
</dbReference>